<dbReference type="Gene3D" id="3.90.1460.10">
    <property type="entry name" value="GTF2I-like"/>
    <property type="match status" value="1"/>
</dbReference>
<feature type="non-terminal residue" evidence="8">
    <location>
        <position position="355"/>
    </location>
</feature>
<evidence type="ECO:0008006" key="10">
    <source>
        <dbReference type="Google" id="ProtNLM"/>
    </source>
</evidence>
<keyword evidence="9" id="KW-1185">Reference proteome</keyword>
<comment type="caution">
    <text evidence="8">The sequence shown here is derived from an EMBL/GenBank/DDBJ whole genome shotgun (WGS) entry which is preliminary data.</text>
</comment>
<dbReference type="InterPro" id="IPR004212">
    <property type="entry name" value="GTF2I"/>
</dbReference>
<proteinExistence type="predicted"/>
<accession>A0ABQ9W6T3</accession>
<name>A0ABQ9W6T3_SAGOE</name>
<keyword evidence="5" id="KW-0804">Transcription</keyword>
<evidence type="ECO:0000256" key="6">
    <source>
        <dbReference type="ARBA" id="ARBA00023242"/>
    </source>
</evidence>
<sequence>MALLGKRCDVPANGCGPDRWNSAFARKDEIITSLVSALDSMCSALSKLNAEVACVAVHDESAFVVGTEKGRMFLNARKELQSDFLRFCREYPRVPEDRAAIPPGQMLRPVSGSPTLASQGGAPGTRLVYFKLRRSQRRTGSKLAGGPQAPLLFSFPMQLLAHSPEIHQYSQVPAWHEPADCNPQPPWSRGKGGPPWKDPEAEHPKKVQRGEGGGRSLPRSMEHGSDVYLLQKMKEGYPEPPGGHAGLPAMGLAMHAWLCPVDTFASSRAHAQSPAPLPTLPWPPLSTSGRIQGGCEALGRASVVPLPYERLLREPGLLAVQGLPEGLAFRRPAEYDPKALMAILEHSHRIRFKLK</sequence>
<evidence type="ECO:0000256" key="5">
    <source>
        <dbReference type="ARBA" id="ARBA00023163"/>
    </source>
</evidence>
<dbReference type="SUPFAM" id="SSF117773">
    <property type="entry name" value="GTF2I-like repeat"/>
    <property type="match status" value="1"/>
</dbReference>
<keyword evidence="3" id="KW-0805">Transcription regulation</keyword>
<keyword evidence="6" id="KW-0539">Nucleus</keyword>
<evidence type="ECO:0000256" key="1">
    <source>
        <dbReference type="ARBA" id="ARBA00004123"/>
    </source>
</evidence>
<protein>
    <recommendedName>
        <fullName evidence="10">General transcription factor II-I repeat domain-containing protein 1</fullName>
    </recommendedName>
</protein>
<evidence type="ECO:0000313" key="8">
    <source>
        <dbReference type="EMBL" id="KAK2117341.1"/>
    </source>
</evidence>
<keyword evidence="2" id="KW-0677">Repeat</keyword>
<gene>
    <name evidence="8" type="ORF">P7K49_004227</name>
</gene>
<evidence type="ECO:0000256" key="4">
    <source>
        <dbReference type="ARBA" id="ARBA00023125"/>
    </source>
</evidence>
<dbReference type="PANTHER" id="PTHR46304">
    <property type="entry name" value="GENERAL TRANSCRIPTION FACTOR II-I REPEAT DOMAIN-CONTAINING PROTEIN 1"/>
    <property type="match status" value="1"/>
</dbReference>
<evidence type="ECO:0000256" key="7">
    <source>
        <dbReference type="SAM" id="MobiDB-lite"/>
    </source>
</evidence>
<feature type="region of interest" description="Disordered" evidence="7">
    <location>
        <begin position="175"/>
        <end position="223"/>
    </location>
</feature>
<dbReference type="EMBL" id="JASSZA010000002">
    <property type="protein sequence ID" value="KAK2117341.1"/>
    <property type="molecule type" value="Genomic_DNA"/>
</dbReference>
<evidence type="ECO:0000256" key="3">
    <source>
        <dbReference type="ARBA" id="ARBA00023015"/>
    </source>
</evidence>
<dbReference type="InterPro" id="IPR036647">
    <property type="entry name" value="GTF2I-like_rpt_sf"/>
</dbReference>
<comment type="subcellular location">
    <subcellularLocation>
        <location evidence="1">Nucleus</location>
    </subcellularLocation>
</comment>
<dbReference type="PANTHER" id="PTHR46304:SF1">
    <property type="entry name" value="GENERAL TRANSCRIPTION FACTOR II-I REPEAT DOMAIN-CONTAINING PROTEIN 1"/>
    <property type="match status" value="1"/>
</dbReference>
<dbReference type="Proteomes" id="UP001266305">
    <property type="component" value="Unassembled WGS sequence"/>
</dbReference>
<feature type="compositionally biased region" description="Basic and acidic residues" evidence="7">
    <location>
        <begin position="197"/>
        <end position="209"/>
    </location>
</feature>
<dbReference type="Pfam" id="PF02946">
    <property type="entry name" value="GTF2I"/>
    <property type="match status" value="1"/>
</dbReference>
<dbReference type="PROSITE" id="PS51139">
    <property type="entry name" value="GTF2I"/>
    <property type="match status" value="1"/>
</dbReference>
<evidence type="ECO:0000313" key="9">
    <source>
        <dbReference type="Proteomes" id="UP001266305"/>
    </source>
</evidence>
<organism evidence="8 9">
    <name type="scientific">Saguinus oedipus</name>
    <name type="common">Cotton-top tamarin</name>
    <name type="synonym">Oedipomidas oedipus</name>
    <dbReference type="NCBI Taxonomy" id="9490"/>
    <lineage>
        <taxon>Eukaryota</taxon>
        <taxon>Metazoa</taxon>
        <taxon>Chordata</taxon>
        <taxon>Craniata</taxon>
        <taxon>Vertebrata</taxon>
        <taxon>Euteleostomi</taxon>
        <taxon>Mammalia</taxon>
        <taxon>Eutheria</taxon>
        <taxon>Euarchontoglires</taxon>
        <taxon>Primates</taxon>
        <taxon>Haplorrhini</taxon>
        <taxon>Platyrrhini</taxon>
        <taxon>Cebidae</taxon>
        <taxon>Callitrichinae</taxon>
        <taxon>Saguinus</taxon>
    </lineage>
</organism>
<evidence type="ECO:0000256" key="2">
    <source>
        <dbReference type="ARBA" id="ARBA00022737"/>
    </source>
</evidence>
<keyword evidence="4" id="KW-0238">DNA-binding</keyword>
<reference evidence="8 9" key="1">
    <citation type="submission" date="2023-05" db="EMBL/GenBank/DDBJ databases">
        <title>B98-5 Cell Line De Novo Hybrid Assembly: An Optical Mapping Approach.</title>
        <authorList>
            <person name="Kananen K."/>
            <person name="Auerbach J.A."/>
            <person name="Kautto E."/>
            <person name="Blachly J.S."/>
        </authorList>
    </citation>
    <scope>NUCLEOTIDE SEQUENCE [LARGE SCALE GENOMIC DNA]</scope>
    <source>
        <strain evidence="8">B95-8</strain>
        <tissue evidence="8">Cell line</tissue>
    </source>
</reference>